<evidence type="ECO:0000256" key="1">
    <source>
        <dbReference type="SAM" id="Phobius"/>
    </source>
</evidence>
<feature type="transmembrane region" description="Helical" evidence="1">
    <location>
        <begin position="34"/>
        <end position="54"/>
    </location>
</feature>
<keyword evidence="1" id="KW-1133">Transmembrane helix</keyword>
<gene>
    <name evidence="3" type="ORF">SG34_018895</name>
</gene>
<reference evidence="3 4" key="1">
    <citation type="journal article" date="2015" name="Genome Announc.">
        <title>Draft Genome Sequences of Marine Isolates of Thalassomonas viridans and Thalassomonas actiniarum.</title>
        <authorList>
            <person name="Olonade I."/>
            <person name="van Zyl L.J."/>
            <person name="Trindade M."/>
        </authorList>
    </citation>
    <scope>NUCLEOTIDE SEQUENCE [LARGE SCALE GENOMIC DNA]</scope>
    <source>
        <strain evidence="3 4">XOM25</strain>
    </source>
</reference>
<organism evidence="3 4">
    <name type="scientific">Thalassomonas viridans</name>
    <dbReference type="NCBI Taxonomy" id="137584"/>
    <lineage>
        <taxon>Bacteria</taxon>
        <taxon>Pseudomonadati</taxon>
        <taxon>Pseudomonadota</taxon>
        <taxon>Gammaproteobacteria</taxon>
        <taxon>Alteromonadales</taxon>
        <taxon>Colwelliaceae</taxon>
        <taxon>Thalassomonas</taxon>
    </lineage>
</organism>
<reference evidence="3 4" key="2">
    <citation type="journal article" date="2022" name="Mar. Drugs">
        <title>Bioassay-Guided Fractionation Leads to the Detection of Cholic Acid Generated by the Rare Thalassomonas sp.</title>
        <authorList>
            <person name="Pheiffer F."/>
            <person name="Schneider Y.K."/>
            <person name="Hansen E.H."/>
            <person name="Andersen J.H."/>
            <person name="Isaksson J."/>
            <person name="Busche T."/>
            <person name="R C."/>
            <person name="Kalinowski J."/>
            <person name="Zyl L.V."/>
            <person name="Trindade M."/>
        </authorList>
    </citation>
    <scope>NUCLEOTIDE SEQUENCE [LARGE SCALE GENOMIC DNA]</scope>
    <source>
        <strain evidence="3 4">XOM25</strain>
    </source>
</reference>
<keyword evidence="1" id="KW-0812">Transmembrane</keyword>
<dbReference type="KEGG" id="tvd:SG34_018895"/>
<evidence type="ECO:0000313" key="4">
    <source>
        <dbReference type="Proteomes" id="UP000032352"/>
    </source>
</evidence>
<dbReference type="AlphaFoldDB" id="A0AAF0C831"/>
<protein>
    <submittedName>
        <fullName evidence="3">DUF2892 domain-containing protein</fullName>
    </submittedName>
</protein>
<dbReference type="EMBL" id="CP059733">
    <property type="protein sequence ID" value="WDE03449.1"/>
    <property type="molecule type" value="Genomic_DNA"/>
</dbReference>
<keyword evidence="1" id="KW-0472">Membrane</keyword>
<proteinExistence type="predicted"/>
<keyword evidence="4" id="KW-1185">Reference proteome</keyword>
<dbReference type="Pfam" id="PF11127">
    <property type="entry name" value="YgaP-like_TM"/>
    <property type="match status" value="1"/>
</dbReference>
<dbReference type="RefSeq" id="WP_044838197.1">
    <property type="nucleotide sequence ID" value="NZ_CP059733.1"/>
</dbReference>
<evidence type="ECO:0000313" key="3">
    <source>
        <dbReference type="EMBL" id="WDE03449.1"/>
    </source>
</evidence>
<dbReference type="Proteomes" id="UP000032352">
    <property type="component" value="Chromosome"/>
</dbReference>
<feature type="domain" description="Inner membrane protein YgaP-like transmembrane" evidence="2">
    <location>
        <begin position="1"/>
        <end position="60"/>
    </location>
</feature>
<dbReference type="InterPro" id="IPR021309">
    <property type="entry name" value="YgaP-like_TM"/>
</dbReference>
<name>A0AAF0C831_9GAMM</name>
<accession>A0AAF0C831</accession>
<feature type="transmembrane region" description="Helical" evidence="1">
    <location>
        <begin position="12"/>
        <end position="28"/>
    </location>
</feature>
<sequence length="65" mass="7250">MNKNEGFIDRTLRILLGVLLLAMVFIGPQTFWGYLGLIPLLTGLVGFCPLYKIFGFSSGRVKSQQ</sequence>
<evidence type="ECO:0000259" key="2">
    <source>
        <dbReference type="Pfam" id="PF11127"/>
    </source>
</evidence>